<gene>
    <name evidence="2" type="ORF">H0235_007067</name>
</gene>
<accession>A0A834P445</accession>
<evidence type="ECO:0000256" key="1">
    <source>
        <dbReference type="SAM" id="MobiDB-lite"/>
    </source>
</evidence>
<feature type="compositionally biased region" description="Low complexity" evidence="1">
    <location>
        <begin position="122"/>
        <end position="136"/>
    </location>
</feature>
<comment type="caution">
    <text evidence="2">The sequence shown here is derived from an EMBL/GenBank/DDBJ whole genome shotgun (WGS) entry which is preliminary data.</text>
</comment>
<organism evidence="2 3">
    <name type="scientific">Vespula pensylvanica</name>
    <name type="common">Western yellow jacket</name>
    <name type="synonym">Wasp</name>
    <dbReference type="NCBI Taxonomy" id="30213"/>
    <lineage>
        <taxon>Eukaryota</taxon>
        <taxon>Metazoa</taxon>
        <taxon>Ecdysozoa</taxon>
        <taxon>Arthropoda</taxon>
        <taxon>Hexapoda</taxon>
        <taxon>Insecta</taxon>
        <taxon>Pterygota</taxon>
        <taxon>Neoptera</taxon>
        <taxon>Endopterygota</taxon>
        <taxon>Hymenoptera</taxon>
        <taxon>Apocrita</taxon>
        <taxon>Aculeata</taxon>
        <taxon>Vespoidea</taxon>
        <taxon>Vespidae</taxon>
        <taxon>Vespinae</taxon>
        <taxon>Vespula</taxon>
    </lineage>
</organism>
<proteinExistence type="predicted"/>
<sequence>MSRLIREHRSIAEERRVVTSSWKRLGVVNGLRRTSTLSVYSRRFLQLHTACVRRSNEIFKRAPIEVWPKRKLLTYVSRHDTRRSLSSSILARAFAFDCDKAKPPTTATTATATAAAAAAAAATAGTTTTDAATATGTREREVCSKLEPPVALPSSNWQEMQLDVFLGPAPIRNCVRPTNEHAAYMLHRR</sequence>
<keyword evidence="3" id="KW-1185">Reference proteome</keyword>
<evidence type="ECO:0000313" key="2">
    <source>
        <dbReference type="EMBL" id="KAF7427373.1"/>
    </source>
</evidence>
<protein>
    <submittedName>
        <fullName evidence="2">Uncharacterized protein</fullName>
    </submittedName>
</protein>
<name>A0A834P445_VESPE</name>
<dbReference type="EMBL" id="JACSDY010000005">
    <property type="protein sequence ID" value="KAF7427373.1"/>
    <property type="molecule type" value="Genomic_DNA"/>
</dbReference>
<dbReference type="Proteomes" id="UP000600918">
    <property type="component" value="Unassembled WGS sequence"/>
</dbReference>
<evidence type="ECO:0000313" key="3">
    <source>
        <dbReference type="Proteomes" id="UP000600918"/>
    </source>
</evidence>
<reference evidence="2" key="1">
    <citation type="journal article" date="2020" name="G3 (Bethesda)">
        <title>High-Quality Assemblies for Three Invasive Social Wasps from the &lt;i&gt;Vespula&lt;/i&gt; Genus.</title>
        <authorList>
            <person name="Harrop T.W.R."/>
            <person name="Guhlin J."/>
            <person name="McLaughlin G.M."/>
            <person name="Permina E."/>
            <person name="Stockwell P."/>
            <person name="Gilligan J."/>
            <person name="Le Lec M.F."/>
            <person name="Gruber M.A.M."/>
            <person name="Quinn O."/>
            <person name="Lovegrove M."/>
            <person name="Duncan E.J."/>
            <person name="Remnant E.J."/>
            <person name="Van Eeckhoven J."/>
            <person name="Graham B."/>
            <person name="Knapp R.A."/>
            <person name="Langford K.W."/>
            <person name="Kronenberg Z."/>
            <person name="Press M.O."/>
            <person name="Eacker S.M."/>
            <person name="Wilson-Rankin E.E."/>
            <person name="Purcell J."/>
            <person name="Lester P.J."/>
            <person name="Dearden P.K."/>
        </authorList>
    </citation>
    <scope>NUCLEOTIDE SEQUENCE</scope>
    <source>
        <strain evidence="2">Volc-1</strain>
    </source>
</reference>
<dbReference type="AlphaFoldDB" id="A0A834P445"/>
<feature type="region of interest" description="Disordered" evidence="1">
    <location>
        <begin position="122"/>
        <end position="142"/>
    </location>
</feature>